<evidence type="ECO:0000256" key="1">
    <source>
        <dbReference type="SAM" id="Phobius"/>
    </source>
</evidence>
<evidence type="ECO:0000313" key="2">
    <source>
        <dbReference type="EMBL" id="OHE96952.1"/>
    </source>
</evidence>
<protein>
    <submittedName>
        <fullName evidence="2">Uncharacterized protein</fullName>
    </submittedName>
</protein>
<evidence type="ECO:0000313" key="3">
    <source>
        <dbReference type="Proteomes" id="UP000176998"/>
    </source>
</evidence>
<organism evidence="2 3">
    <name type="scientific">Colletotrichum orchidophilum</name>
    <dbReference type="NCBI Taxonomy" id="1209926"/>
    <lineage>
        <taxon>Eukaryota</taxon>
        <taxon>Fungi</taxon>
        <taxon>Dikarya</taxon>
        <taxon>Ascomycota</taxon>
        <taxon>Pezizomycotina</taxon>
        <taxon>Sordariomycetes</taxon>
        <taxon>Hypocreomycetidae</taxon>
        <taxon>Glomerellales</taxon>
        <taxon>Glomerellaceae</taxon>
        <taxon>Colletotrichum</taxon>
    </lineage>
</organism>
<sequence length="61" mass="7043">MWAGAQDSRCSLAARSSRCHLAGIVVCFFRVFFFAFLFVFTANTHYRLATAWHPFRRVAAR</sequence>
<proteinExistence type="predicted"/>
<comment type="caution">
    <text evidence="2">The sequence shown here is derived from an EMBL/GenBank/DDBJ whole genome shotgun (WGS) entry which is preliminary data.</text>
</comment>
<accession>A0A1G4B6M5</accession>
<reference evidence="2 3" key="1">
    <citation type="submission" date="2016-09" db="EMBL/GenBank/DDBJ databases">
        <authorList>
            <person name="Capua I."/>
            <person name="De Benedictis P."/>
            <person name="Joannis T."/>
            <person name="Lombin L.H."/>
            <person name="Cattoli G."/>
        </authorList>
    </citation>
    <scope>NUCLEOTIDE SEQUENCE [LARGE SCALE GENOMIC DNA]</scope>
    <source>
        <strain evidence="2 3">IMI 309357</strain>
    </source>
</reference>
<gene>
    <name evidence="2" type="ORF">CORC01_07737</name>
</gene>
<feature type="transmembrane region" description="Helical" evidence="1">
    <location>
        <begin position="21"/>
        <end position="42"/>
    </location>
</feature>
<dbReference type="GeneID" id="34560882"/>
<dbReference type="EMBL" id="MJBS01000063">
    <property type="protein sequence ID" value="OHE96952.1"/>
    <property type="molecule type" value="Genomic_DNA"/>
</dbReference>
<dbReference type="AlphaFoldDB" id="A0A1G4B6M5"/>
<dbReference type="Proteomes" id="UP000176998">
    <property type="component" value="Unassembled WGS sequence"/>
</dbReference>
<keyword evidence="3" id="KW-1185">Reference proteome</keyword>
<name>A0A1G4B6M5_9PEZI</name>
<dbReference type="RefSeq" id="XP_022474108.1">
    <property type="nucleotide sequence ID" value="XM_022619372.1"/>
</dbReference>
<keyword evidence="1" id="KW-0812">Transmembrane</keyword>
<keyword evidence="1" id="KW-1133">Transmembrane helix</keyword>
<keyword evidence="1" id="KW-0472">Membrane</keyword>